<sequence>MSSIQKTDYLNLHPIPANNINKTIKDTLHQLHTNTPYTPRAYFQITLLYSVLDPDYHISIAMKNLESNPLPNIRITLQTVDISLFLLNSCMYILASISILFLPFFFSDSRKIFTIMPTNQSNNTLLCWSVYQVCEHPKVIPSVSSRVKPTIRIINYLMRDRKIGLVFNLSFQQRQNTDLSQVCPTKVLGEVFGTAGILSPIHRRVPSFAFEFRTNLLNLAQKVDLFLAAITRAKRFNEPPLGNIGNMDFTSSRQRMAARKHCFCTETESPDLLQSDARFENFIIGLDKSLFRPTRGLTTSLYVSCDTLEDKVQRINPEYTSFRGVMGSFYYLRCCTSEMYRPASKEVCSLMLAWSTLVIKQNSLLLYGNTMSKAFINASYLSVTNTMPSALLFIRNPDKGNWKRSEDKKRKSLFFEKVDKKQIDHLKLNLLIDKINVDCN</sequence>
<feature type="transmembrane region" description="Helical" evidence="1">
    <location>
        <begin position="82"/>
        <end position="106"/>
    </location>
</feature>
<organism evidence="2 3">
    <name type="scientific">Phycomyces blakesleeanus (strain ATCC 8743b / DSM 1359 / FGSC 10004 / NBRC 33097 / NRRL 1555)</name>
    <dbReference type="NCBI Taxonomy" id="763407"/>
    <lineage>
        <taxon>Eukaryota</taxon>
        <taxon>Fungi</taxon>
        <taxon>Fungi incertae sedis</taxon>
        <taxon>Mucoromycota</taxon>
        <taxon>Mucoromycotina</taxon>
        <taxon>Mucoromycetes</taxon>
        <taxon>Mucorales</taxon>
        <taxon>Phycomycetaceae</taxon>
        <taxon>Phycomyces</taxon>
    </lineage>
</organism>
<gene>
    <name evidence="2" type="ORF">PHYBLDRAFT_66630</name>
</gene>
<dbReference type="EMBL" id="KV440992">
    <property type="protein sequence ID" value="OAD69406.1"/>
    <property type="molecule type" value="Genomic_DNA"/>
</dbReference>
<keyword evidence="1" id="KW-0472">Membrane</keyword>
<keyword evidence="3" id="KW-1185">Reference proteome</keyword>
<accession>A0A167L1W3</accession>
<keyword evidence="1" id="KW-0812">Transmembrane</keyword>
<name>A0A167L1W3_PHYB8</name>
<reference evidence="3" key="1">
    <citation type="submission" date="2015-06" db="EMBL/GenBank/DDBJ databases">
        <title>Expansion of signal transduction pathways in fungi by whole-genome duplication.</title>
        <authorList>
            <consortium name="DOE Joint Genome Institute"/>
            <person name="Corrochano L.M."/>
            <person name="Kuo A."/>
            <person name="Marcet-Houben M."/>
            <person name="Polaino S."/>
            <person name="Salamov A."/>
            <person name="Villalobos J.M."/>
            <person name="Alvarez M.I."/>
            <person name="Avalos J."/>
            <person name="Benito E.P."/>
            <person name="Benoit I."/>
            <person name="Burger G."/>
            <person name="Camino L.P."/>
            <person name="Canovas D."/>
            <person name="Cerda-Olmedo E."/>
            <person name="Cheng J.-F."/>
            <person name="Dominguez A."/>
            <person name="Elias M."/>
            <person name="Eslava A.P."/>
            <person name="Glaser F."/>
            <person name="Grimwood J."/>
            <person name="Gutierrez G."/>
            <person name="Heitman J."/>
            <person name="Henrissat B."/>
            <person name="Iturriaga E.A."/>
            <person name="Lang B.F."/>
            <person name="Lavin J.L."/>
            <person name="Lee S."/>
            <person name="Li W."/>
            <person name="Lindquist E."/>
            <person name="Lopez-Garcia S."/>
            <person name="Luque E.M."/>
            <person name="Marcos A.T."/>
            <person name="Martin J."/>
            <person name="McCluskey K."/>
            <person name="Medina H.R."/>
            <person name="Miralles-Duran A."/>
            <person name="Miyazaki A."/>
            <person name="Munoz-Torres E."/>
            <person name="Oguiza J.A."/>
            <person name="Ohm R."/>
            <person name="Olmedo M."/>
            <person name="Orejas M."/>
            <person name="Ortiz-Castellanos L."/>
            <person name="Pisabarro A.G."/>
            <person name="Rodriguez-Romero J."/>
            <person name="Ruiz-Herrera J."/>
            <person name="Ruiz-Vazquez R."/>
            <person name="Sanz C."/>
            <person name="Schackwitz W."/>
            <person name="Schmutz J."/>
            <person name="Shahriari M."/>
            <person name="Shelest E."/>
            <person name="Silva-Franco F."/>
            <person name="Soanes D."/>
            <person name="Syed K."/>
            <person name="Tagua V.G."/>
            <person name="Talbot N.J."/>
            <person name="Thon M."/>
            <person name="De vries R.P."/>
            <person name="Wiebenga A."/>
            <person name="Yadav J.S."/>
            <person name="Braun E.L."/>
            <person name="Baker S."/>
            <person name="Garre V."/>
            <person name="Horwitz B."/>
            <person name="Torres-Martinez S."/>
            <person name="Idnurm A."/>
            <person name="Herrera-Estrella A."/>
            <person name="Gabaldon T."/>
            <person name="Grigoriev I.V."/>
        </authorList>
    </citation>
    <scope>NUCLEOTIDE SEQUENCE [LARGE SCALE GENOMIC DNA]</scope>
    <source>
        <strain evidence="3">NRRL 1555(-)</strain>
    </source>
</reference>
<dbReference type="VEuPathDB" id="FungiDB:PHYBLDRAFT_66630"/>
<dbReference type="RefSeq" id="XP_018287446.1">
    <property type="nucleotide sequence ID" value="XM_018441668.1"/>
</dbReference>
<evidence type="ECO:0000313" key="2">
    <source>
        <dbReference type="EMBL" id="OAD69406.1"/>
    </source>
</evidence>
<evidence type="ECO:0000313" key="3">
    <source>
        <dbReference type="Proteomes" id="UP000077315"/>
    </source>
</evidence>
<dbReference type="GeneID" id="29002574"/>
<evidence type="ECO:0000256" key="1">
    <source>
        <dbReference type="SAM" id="Phobius"/>
    </source>
</evidence>
<dbReference type="AlphaFoldDB" id="A0A167L1W3"/>
<dbReference type="Proteomes" id="UP000077315">
    <property type="component" value="Unassembled WGS sequence"/>
</dbReference>
<protein>
    <submittedName>
        <fullName evidence="2">Uncharacterized protein</fullName>
    </submittedName>
</protein>
<keyword evidence="1" id="KW-1133">Transmembrane helix</keyword>
<proteinExistence type="predicted"/>
<dbReference type="InParanoid" id="A0A167L1W3"/>